<evidence type="ECO:0000256" key="5">
    <source>
        <dbReference type="ARBA" id="ARBA00023163"/>
    </source>
</evidence>
<dbReference type="PANTHER" id="PTHR45614:SF232">
    <property type="entry name" value="TRANSCRIPTION FACTOR MYB3R-2"/>
    <property type="match status" value="1"/>
</dbReference>
<evidence type="ECO:0000256" key="7">
    <source>
        <dbReference type="SAM" id="MobiDB-lite"/>
    </source>
</evidence>
<feature type="domain" description="Myb-like" evidence="8">
    <location>
        <begin position="331"/>
        <end position="374"/>
    </location>
</feature>
<keyword evidence="5" id="KW-0804">Transcription</keyword>
<dbReference type="AlphaFoldDB" id="A0ABD1XHS9"/>
<feature type="compositionally biased region" description="Polar residues" evidence="7">
    <location>
        <begin position="271"/>
        <end position="281"/>
    </location>
</feature>
<evidence type="ECO:0000313" key="11">
    <source>
        <dbReference type="Proteomes" id="UP001605036"/>
    </source>
</evidence>
<feature type="domain" description="HTH myb-type" evidence="9">
    <location>
        <begin position="322"/>
        <end position="374"/>
    </location>
</feature>
<evidence type="ECO:0000259" key="9">
    <source>
        <dbReference type="PROSITE" id="PS51294"/>
    </source>
</evidence>
<evidence type="ECO:0000256" key="3">
    <source>
        <dbReference type="ARBA" id="ARBA00023015"/>
    </source>
</evidence>
<dbReference type="PANTHER" id="PTHR45614">
    <property type="entry name" value="MYB PROTEIN-RELATED"/>
    <property type="match status" value="1"/>
</dbReference>
<dbReference type="InterPro" id="IPR017930">
    <property type="entry name" value="Myb_dom"/>
</dbReference>
<organism evidence="10 11">
    <name type="scientific">Riccia fluitans</name>
    <dbReference type="NCBI Taxonomy" id="41844"/>
    <lineage>
        <taxon>Eukaryota</taxon>
        <taxon>Viridiplantae</taxon>
        <taxon>Streptophyta</taxon>
        <taxon>Embryophyta</taxon>
        <taxon>Marchantiophyta</taxon>
        <taxon>Marchantiopsida</taxon>
        <taxon>Marchantiidae</taxon>
        <taxon>Marchantiales</taxon>
        <taxon>Ricciaceae</taxon>
        <taxon>Riccia</taxon>
    </lineage>
</organism>
<dbReference type="CDD" id="cd00167">
    <property type="entry name" value="SANT"/>
    <property type="match status" value="3"/>
</dbReference>
<proteinExistence type="predicted"/>
<comment type="caution">
    <text evidence="10">The sequence shown here is derived from an EMBL/GenBank/DDBJ whole genome shotgun (WGS) entry which is preliminary data.</text>
</comment>
<dbReference type="Proteomes" id="UP001605036">
    <property type="component" value="Unassembled WGS sequence"/>
</dbReference>
<feature type="domain" description="HTH myb-type" evidence="9">
    <location>
        <begin position="432"/>
        <end position="486"/>
    </location>
</feature>
<comment type="subcellular location">
    <subcellularLocation>
        <location evidence="1">Nucleus</location>
    </subcellularLocation>
</comment>
<keyword evidence="6" id="KW-0539">Nucleus</keyword>
<feature type="region of interest" description="Disordered" evidence="7">
    <location>
        <begin position="271"/>
        <end position="302"/>
    </location>
</feature>
<sequence>MHTMNRPTTVGSNALGTPVIQGVLRDISNRYRIDLLRREKFQHYHVDMNLNGLWALHPLTVSLCANHSMNAVVNGSSMDENEASPLCPPPQQQVVLTSKFEDNLHMNNKNGSQTFRPPPPVPVGLPVSIKLDDMHYGVSCVGDTGSSTNSPISKTLLQDNRQKEEVPEVACSAPIFRPKRLAIVFEARDKFIQNTVQKVKEIKSSSFNPQQPCLIREIGHSGYQPQLSSLVWEIGSSRFNVHQPRPLREIAVDSSSSSAQPSTPGREIVLASSSTNAQPRSSGREIVIASSSSSAQPPFPGREIVIASSSSGSKVQQPRPESPDLRHLTTWTEQEDDLLREAVARLGGANWKSIAEHVPNRSGFQCMHRWQKVLNPGLVKWFWTKEEDKTLTQLVEVFGMKRPWARIARSMPGRNGKQCRERWINHLDPVLRKDPWSEEEDLTLYLKHGELGNRWAELCKSLPGRQVNLSENAIKNRWNTSIKRKLNEMEAFYIAWCAKHATPVPGAQFPLLPAQQAVPVMANQPTEITAHEFGNEFPTEN</sequence>
<dbReference type="FunFam" id="1.10.10.60:FF:000010">
    <property type="entry name" value="Transcriptional activator Myb isoform A"/>
    <property type="match status" value="1"/>
</dbReference>
<dbReference type="Gene3D" id="1.10.10.60">
    <property type="entry name" value="Homeodomain-like"/>
    <property type="match status" value="3"/>
</dbReference>
<evidence type="ECO:0000313" key="10">
    <source>
        <dbReference type="EMBL" id="KAL2608475.1"/>
    </source>
</evidence>
<dbReference type="EMBL" id="JBHFFA010000008">
    <property type="protein sequence ID" value="KAL2608475.1"/>
    <property type="molecule type" value="Genomic_DNA"/>
</dbReference>
<evidence type="ECO:0000256" key="1">
    <source>
        <dbReference type="ARBA" id="ARBA00004123"/>
    </source>
</evidence>
<accession>A0ABD1XHS9</accession>
<dbReference type="InterPro" id="IPR050560">
    <property type="entry name" value="MYB_TF"/>
</dbReference>
<dbReference type="SMART" id="SM00717">
    <property type="entry name" value="SANT"/>
    <property type="match status" value="3"/>
</dbReference>
<dbReference type="FunFam" id="1.10.10.60:FF:000016">
    <property type="entry name" value="Transcriptional activator Myb isoform A"/>
    <property type="match status" value="1"/>
</dbReference>
<dbReference type="InterPro" id="IPR001005">
    <property type="entry name" value="SANT/Myb"/>
</dbReference>
<keyword evidence="3" id="KW-0805">Transcription regulation</keyword>
<evidence type="ECO:0000256" key="2">
    <source>
        <dbReference type="ARBA" id="ARBA00022737"/>
    </source>
</evidence>
<keyword evidence="11" id="KW-1185">Reference proteome</keyword>
<keyword evidence="4" id="KW-0238">DNA-binding</keyword>
<evidence type="ECO:0000256" key="4">
    <source>
        <dbReference type="ARBA" id="ARBA00023125"/>
    </source>
</evidence>
<dbReference type="PROSITE" id="PS51294">
    <property type="entry name" value="HTH_MYB"/>
    <property type="match status" value="3"/>
</dbReference>
<dbReference type="GO" id="GO:0003677">
    <property type="term" value="F:DNA binding"/>
    <property type="evidence" value="ECO:0007669"/>
    <property type="project" value="UniProtKB-KW"/>
</dbReference>
<dbReference type="Pfam" id="PF00249">
    <property type="entry name" value="Myb_DNA-binding"/>
    <property type="match status" value="1"/>
</dbReference>
<feature type="domain" description="Myb-like" evidence="8">
    <location>
        <begin position="375"/>
        <end position="427"/>
    </location>
</feature>
<dbReference type="InterPro" id="IPR009057">
    <property type="entry name" value="Homeodomain-like_sf"/>
</dbReference>
<name>A0ABD1XHS9_9MARC</name>
<dbReference type="PROSITE" id="PS50090">
    <property type="entry name" value="MYB_LIKE"/>
    <property type="match status" value="3"/>
</dbReference>
<dbReference type="GO" id="GO:0005634">
    <property type="term" value="C:nucleus"/>
    <property type="evidence" value="ECO:0007669"/>
    <property type="project" value="UniProtKB-SubCell"/>
</dbReference>
<dbReference type="SUPFAM" id="SSF46689">
    <property type="entry name" value="Homeodomain-like"/>
    <property type="match status" value="2"/>
</dbReference>
<keyword evidence="2" id="KW-0677">Repeat</keyword>
<dbReference type="Pfam" id="PF13921">
    <property type="entry name" value="Myb_DNA-bind_6"/>
    <property type="match status" value="1"/>
</dbReference>
<protein>
    <submittedName>
        <fullName evidence="10">Uncharacterized protein</fullName>
    </submittedName>
</protein>
<gene>
    <name evidence="10" type="ORF">R1flu_027048</name>
</gene>
<feature type="domain" description="HTH myb-type" evidence="9">
    <location>
        <begin position="375"/>
        <end position="431"/>
    </location>
</feature>
<evidence type="ECO:0000259" key="8">
    <source>
        <dbReference type="PROSITE" id="PS50090"/>
    </source>
</evidence>
<reference evidence="10 11" key="1">
    <citation type="submission" date="2024-09" db="EMBL/GenBank/DDBJ databases">
        <title>Chromosome-scale assembly of Riccia fluitans.</title>
        <authorList>
            <person name="Paukszto L."/>
            <person name="Sawicki J."/>
            <person name="Karawczyk K."/>
            <person name="Piernik-Szablinska J."/>
            <person name="Szczecinska M."/>
            <person name="Mazdziarz M."/>
        </authorList>
    </citation>
    <scope>NUCLEOTIDE SEQUENCE [LARGE SCALE GENOMIC DNA]</scope>
    <source>
        <strain evidence="10">Rf_01</strain>
        <tissue evidence="10">Aerial parts of the thallus</tissue>
    </source>
</reference>
<evidence type="ECO:0000256" key="6">
    <source>
        <dbReference type="ARBA" id="ARBA00023242"/>
    </source>
</evidence>
<feature type="domain" description="Myb-like" evidence="8">
    <location>
        <begin position="428"/>
        <end position="482"/>
    </location>
</feature>